<dbReference type="Gene3D" id="3.40.50.720">
    <property type="entry name" value="NAD(P)-binding Rossmann-like Domain"/>
    <property type="match status" value="1"/>
</dbReference>
<evidence type="ECO:0000256" key="1">
    <source>
        <dbReference type="ARBA" id="ARBA00007870"/>
    </source>
</evidence>
<dbReference type="GO" id="GO:0015940">
    <property type="term" value="P:pantothenate biosynthetic process"/>
    <property type="evidence" value="ECO:0007669"/>
    <property type="project" value="InterPro"/>
</dbReference>
<evidence type="ECO:0000256" key="6">
    <source>
        <dbReference type="RuleBase" id="RU362068"/>
    </source>
</evidence>
<dbReference type="Proteomes" id="UP000646827">
    <property type="component" value="Unassembled WGS sequence"/>
</dbReference>
<evidence type="ECO:0000256" key="2">
    <source>
        <dbReference type="ARBA" id="ARBA00013014"/>
    </source>
</evidence>
<dbReference type="EC" id="1.1.1.169" evidence="2 6"/>
<name>A0A8H7SA06_9FUNG</name>
<organism evidence="9 10">
    <name type="scientific">Circinella minor</name>
    <dbReference type="NCBI Taxonomy" id="1195481"/>
    <lineage>
        <taxon>Eukaryota</taxon>
        <taxon>Fungi</taxon>
        <taxon>Fungi incertae sedis</taxon>
        <taxon>Mucoromycota</taxon>
        <taxon>Mucoromycotina</taxon>
        <taxon>Mucoromycetes</taxon>
        <taxon>Mucorales</taxon>
        <taxon>Lichtheimiaceae</taxon>
        <taxon>Circinella</taxon>
    </lineage>
</organism>
<dbReference type="EMBL" id="JAEPRB010000038">
    <property type="protein sequence ID" value="KAG2224733.1"/>
    <property type="molecule type" value="Genomic_DNA"/>
</dbReference>
<comment type="function">
    <text evidence="6">Catalyzes the NADPH-dependent reduction of ketopantoate into pantoic acid.</text>
</comment>
<dbReference type="InterPro" id="IPR013752">
    <property type="entry name" value="KPA_reductase"/>
</dbReference>
<evidence type="ECO:0000259" key="7">
    <source>
        <dbReference type="Pfam" id="PF02558"/>
    </source>
</evidence>
<dbReference type="SUPFAM" id="SSF51735">
    <property type="entry name" value="NAD(P)-binding Rossmann-fold domains"/>
    <property type="match status" value="1"/>
</dbReference>
<dbReference type="AlphaFoldDB" id="A0A8H7SA06"/>
<dbReference type="PANTHER" id="PTHR43765:SF2">
    <property type="entry name" value="2-DEHYDROPANTOATE 2-REDUCTASE"/>
    <property type="match status" value="1"/>
</dbReference>
<evidence type="ECO:0000259" key="8">
    <source>
        <dbReference type="Pfam" id="PF08546"/>
    </source>
</evidence>
<dbReference type="GO" id="GO:0050661">
    <property type="term" value="F:NADP binding"/>
    <property type="evidence" value="ECO:0007669"/>
    <property type="project" value="TreeGrafter"/>
</dbReference>
<keyword evidence="3 6" id="KW-0521">NADP</keyword>
<dbReference type="PANTHER" id="PTHR43765">
    <property type="entry name" value="2-DEHYDROPANTOATE 2-REDUCTASE-RELATED"/>
    <property type="match status" value="1"/>
</dbReference>
<keyword evidence="4 6" id="KW-0560">Oxidoreductase</keyword>
<dbReference type="InterPro" id="IPR050838">
    <property type="entry name" value="Ketopantoate_reductase"/>
</dbReference>
<sequence length="324" mass="36258">MRFHIIGVGAIGSHIATELKRHNPVTLVLRSQKAVQEFRERHNNEITYKRVGMTPRQIRGFDAIAMDNLDSKMSNIETLVLATKATQAIEAVRSVRPYLTSMSTLLLLQNGMGVADQILQSLWPVKEERPSVIIGVNRHAIERLAPFSIQHNSGWNDKAGGLVLGALPHSRKEQFEPVLRAITEIPEMNAESVDYSELQKRMMRKLVVNAAINPIAGILDSTNGEMLENSYAMGLSRNVCNEAAKVLTELNTTGEELFGMINGMLEISKSNRCSTVQDFRAKRLTELEYITGYLIKLAKERNVDVPTNQFLLDMAHAKEKMICS</sequence>
<dbReference type="InterPro" id="IPR013332">
    <property type="entry name" value="KPR_N"/>
</dbReference>
<evidence type="ECO:0000256" key="5">
    <source>
        <dbReference type="ARBA" id="ARBA00032024"/>
    </source>
</evidence>
<dbReference type="InterPro" id="IPR003710">
    <property type="entry name" value="ApbA"/>
</dbReference>
<proteinExistence type="inferred from homology"/>
<comment type="caution">
    <text evidence="9">The sequence shown here is derived from an EMBL/GenBank/DDBJ whole genome shotgun (WGS) entry which is preliminary data.</text>
</comment>
<dbReference type="InterPro" id="IPR036291">
    <property type="entry name" value="NAD(P)-bd_dom_sf"/>
</dbReference>
<dbReference type="GO" id="GO:0005739">
    <property type="term" value="C:mitochondrion"/>
    <property type="evidence" value="ECO:0007669"/>
    <property type="project" value="TreeGrafter"/>
</dbReference>
<comment type="similarity">
    <text evidence="1 6">Belongs to the ketopantoate reductase family.</text>
</comment>
<dbReference type="SUPFAM" id="SSF48179">
    <property type="entry name" value="6-phosphogluconate dehydrogenase C-terminal domain-like"/>
    <property type="match status" value="1"/>
</dbReference>
<protein>
    <recommendedName>
        <fullName evidence="2 6">2-dehydropantoate 2-reductase</fullName>
        <ecNumber evidence="2 6">1.1.1.169</ecNumber>
    </recommendedName>
    <alternativeName>
        <fullName evidence="5 6">Ketopantoate reductase</fullName>
    </alternativeName>
</protein>
<reference evidence="9 10" key="1">
    <citation type="submission" date="2020-12" db="EMBL/GenBank/DDBJ databases">
        <title>Metabolic potential, ecology and presence of endohyphal bacteria is reflected in genomic diversity of Mucoromycotina.</title>
        <authorList>
            <person name="Muszewska A."/>
            <person name="Okrasinska A."/>
            <person name="Steczkiewicz K."/>
            <person name="Drgas O."/>
            <person name="Orlowska M."/>
            <person name="Perlinska-Lenart U."/>
            <person name="Aleksandrzak-Piekarczyk T."/>
            <person name="Szatraj K."/>
            <person name="Zielenkiewicz U."/>
            <person name="Pilsyk S."/>
            <person name="Malc E."/>
            <person name="Mieczkowski P."/>
            <person name="Kruszewska J.S."/>
            <person name="Biernat P."/>
            <person name="Pawlowska J."/>
        </authorList>
    </citation>
    <scope>NUCLEOTIDE SEQUENCE [LARGE SCALE GENOMIC DNA]</scope>
    <source>
        <strain evidence="9 10">CBS 142.35</strain>
    </source>
</reference>
<accession>A0A8H7SA06</accession>
<gene>
    <name evidence="9" type="ORF">INT45_009048</name>
</gene>
<evidence type="ECO:0000256" key="4">
    <source>
        <dbReference type="ARBA" id="ARBA00023002"/>
    </source>
</evidence>
<feature type="domain" description="Ketopantoate reductase C-terminal" evidence="8">
    <location>
        <begin position="198"/>
        <end position="319"/>
    </location>
</feature>
<dbReference type="OrthoDB" id="73846at2759"/>
<feature type="domain" description="Ketopantoate reductase N-terminal" evidence="7">
    <location>
        <begin position="3"/>
        <end position="153"/>
    </location>
</feature>
<dbReference type="InterPro" id="IPR008927">
    <property type="entry name" value="6-PGluconate_DH-like_C_sf"/>
</dbReference>
<dbReference type="Pfam" id="PF02558">
    <property type="entry name" value="ApbA"/>
    <property type="match status" value="1"/>
</dbReference>
<dbReference type="Pfam" id="PF08546">
    <property type="entry name" value="ApbA_C"/>
    <property type="match status" value="1"/>
</dbReference>
<comment type="catalytic activity">
    <reaction evidence="6">
        <text>(R)-pantoate + NADP(+) = 2-dehydropantoate + NADPH + H(+)</text>
        <dbReference type="Rhea" id="RHEA:16233"/>
        <dbReference type="ChEBI" id="CHEBI:11561"/>
        <dbReference type="ChEBI" id="CHEBI:15378"/>
        <dbReference type="ChEBI" id="CHEBI:15980"/>
        <dbReference type="ChEBI" id="CHEBI:57783"/>
        <dbReference type="ChEBI" id="CHEBI:58349"/>
        <dbReference type="EC" id="1.1.1.169"/>
    </reaction>
</comment>
<keyword evidence="10" id="KW-1185">Reference proteome</keyword>
<evidence type="ECO:0000256" key="3">
    <source>
        <dbReference type="ARBA" id="ARBA00022857"/>
    </source>
</evidence>
<evidence type="ECO:0000313" key="10">
    <source>
        <dbReference type="Proteomes" id="UP000646827"/>
    </source>
</evidence>
<dbReference type="NCBIfam" id="TIGR00745">
    <property type="entry name" value="apbA_panE"/>
    <property type="match status" value="1"/>
</dbReference>
<dbReference type="InterPro" id="IPR013328">
    <property type="entry name" value="6PGD_dom2"/>
</dbReference>
<dbReference type="GO" id="GO:0008677">
    <property type="term" value="F:2-dehydropantoate 2-reductase activity"/>
    <property type="evidence" value="ECO:0007669"/>
    <property type="project" value="UniProtKB-EC"/>
</dbReference>
<evidence type="ECO:0000313" key="9">
    <source>
        <dbReference type="EMBL" id="KAG2224733.1"/>
    </source>
</evidence>
<dbReference type="Gene3D" id="1.10.1040.10">
    <property type="entry name" value="N-(1-d-carboxylethyl)-l-norvaline Dehydrogenase, domain 2"/>
    <property type="match status" value="1"/>
</dbReference>